<name>A0A821VAH1_9BILA</name>
<keyword evidence="1" id="KW-1133">Transmembrane helix</keyword>
<sequence length="813" mass="98502">MKTPYYLLLNDKPFQIILDQTLSSISTKTLNYHHRRYQLQQIALLMHRIKLIPIYLRLWKTYWKSGMGQFNLDSKEQYSYPMNFKIWPEKIQSILSFIQIKEENKQQMYIDFVYDYIDELKQQLTTSQIEYEKMTKNFHGYTLSIEELLEDYLEKNLSSLRMHIEHKIKLIHYDYHIQVIKLIYEQEHPNEYQKKIFTQLCQDKYEEEKIEQELRFSKQQMNYYCSFDKSLKNYDGQQSSYNECKEMVKRFEIILYDFYLKANQKYADKSKEIDNTIMKKNSVEFDPSITKTNESMSLNMINLINECCIKITERIQYFVVFFAFPDLLRIMSEFEHQITLTITYSDYRRTRIEIPNIGPSFNWFYVHDSVNMTQMKYLFETFTNNFTTFMSISSNTMSSNHQNYCGNTTMILESMNKSESNVFSSPTLNMKNSCTIFNYDTMSLFIILLLLLLVILCALILCFNIYPVCRKIFQRRRRHTYSMNLEIEKISSFTMNLKPTNEYKRQRLDKDDRRNEIPIWLKLTNEKFRELFRKISSSLSTTTITIEELQQLVLKMYQDRKYLNENKLWSTLLKIIENGLHRWPMMLKQVILSMNIVRNQSIEYLTDEMYSDVVRIYLQKPIIEQILQHETIVENMLEKYVDDHFHFLDYAYDNDHDDDDEQLNHNTNQIDMIERLVSRKYELDLWKEEIQLLKNYKKQNQWPSSFDYINVGVPSFIETITDHIVRKKLIDQHHQILHEYKSQLLTLLIGMSEVNCSKLQNLFNSDMVLFWKHEHSLPIEERLSETILKSFDQRLNMMTQKVHDIYCYYYHQK</sequence>
<reference evidence="2" key="1">
    <citation type="submission" date="2021-02" db="EMBL/GenBank/DDBJ databases">
        <authorList>
            <person name="Nowell W R."/>
        </authorList>
    </citation>
    <scope>NUCLEOTIDE SEQUENCE</scope>
</reference>
<keyword evidence="1" id="KW-0472">Membrane</keyword>
<evidence type="ECO:0000313" key="2">
    <source>
        <dbReference type="EMBL" id="CAF4902731.1"/>
    </source>
</evidence>
<accession>A0A821VAH1</accession>
<gene>
    <name evidence="2" type="ORF">TOA249_LOCUS30804</name>
</gene>
<dbReference type="EMBL" id="CAJOBS010005642">
    <property type="protein sequence ID" value="CAF4902731.1"/>
    <property type="molecule type" value="Genomic_DNA"/>
</dbReference>
<organism evidence="2 3">
    <name type="scientific">Rotaria socialis</name>
    <dbReference type="NCBI Taxonomy" id="392032"/>
    <lineage>
        <taxon>Eukaryota</taxon>
        <taxon>Metazoa</taxon>
        <taxon>Spiralia</taxon>
        <taxon>Gnathifera</taxon>
        <taxon>Rotifera</taxon>
        <taxon>Eurotatoria</taxon>
        <taxon>Bdelloidea</taxon>
        <taxon>Philodinida</taxon>
        <taxon>Philodinidae</taxon>
        <taxon>Rotaria</taxon>
    </lineage>
</organism>
<proteinExistence type="predicted"/>
<feature type="transmembrane region" description="Helical" evidence="1">
    <location>
        <begin position="442"/>
        <end position="469"/>
    </location>
</feature>
<evidence type="ECO:0000256" key="1">
    <source>
        <dbReference type="SAM" id="Phobius"/>
    </source>
</evidence>
<protein>
    <submittedName>
        <fullName evidence="2">Uncharacterized protein</fullName>
    </submittedName>
</protein>
<dbReference type="AlphaFoldDB" id="A0A821VAH1"/>
<dbReference type="Proteomes" id="UP000663838">
    <property type="component" value="Unassembled WGS sequence"/>
</dbReference>
<keyword evidence="1" id="KW-0812">Transmembrane</keyword>
<evidence type="ECO:0000313" key="3">
    <source>
        <dbReference type="Proteomes" id="UP000663838"/>
    </source>
</evidence>
<comment type="caution">
    <text evidence="2">The sequence shown here is derived from an EMBL/GenBank/DDBJ whole genome shotgun (WGS) entry which is preliminary data.</text>
</comment>